<dbReference type="HOGENOM" id="CLU_118715_1_0_1"/>
<comment type="caution">
    <text evidence="1">The sequence shown here is derived from an EMBL/GenBank/DDBJ whole genome shotgun (WGS) entry which is preliminary data.</text>
</comment>
<evidence type="ECO:0000313" key="1">
    <source>
        <dbReference type="EMBL" id="EXX75205.1"/>
    </source>
</evidence>
<dbReference type="AlphaFoldDB" id="A0A015K6L8"/>
<reference evidence="1 2" key="1">
    <citation type="submission" date="2014-02" db="EMBL/GenBank/DDBJ databases">
        <title>Single nucleus genome sequencing reveals high similarity among nuclei of an endomycorrhizal fungus.</title>
        <authorList>
            <person name="Lin K."/>
            <person name="Geurts R."/>
            <person name="Zhang Z."/>
            <person name="Limpens E."/>
            <person name="Saunders D.G."/>
            <person name="Mu D."/>
            <person name="Pang E."/>
            <person name="Cao H."/>
            <person name="Cha H."/>
            <person name="Lin T."/>
            <person name="Zhou Q."/>
            <person name="Shang Y."/>
            <person name="Li Y."/>
            <person name="Ivanov S."/>
            <person name="Sharma T."/>
            <person name="Velzen R.V."/>
            <person name="Ruijter N.D."/>
            <person name="Aanen D.K."/>
            <person name="Win J."/>
            <person name="Kamoun S."/>
            <person name="Bisseling T."/>
            <person name="Huang S."/>
        </authorList>
    </citation>
    <scope>NUCLEOTIDE SEQUENCE [LARGE SCALE GENOMIC DNA]</scope>
    <source>
        <strain evidence="2">DAOM197198w</strain>
    </source>
</reference>
<dbReference type="EMBL" id="JEMT01012501">
    <property type="protein sequence ID" value="EXX75205.1"/>
    <property type="molecule type" value="Genomic_DNA"/>
</dbReference>
<keyword evidence="2" id="KW-1185">Reference proteome</keyword>
<gene>
    <name evidence="1" type="ORF">RirG_043740</name>
</gene>
<dbReference type="Proteomes" id="UP000022910">
    <property type="component" value="Unassembled WGS sequence"/>
</dbReference>
<proteinExistence type="predicted"/>
<evidence type="ECO:0000313" key="2">
    <source>
        <dbReference type="Proteomes" id="UP000022910"/>
    </source>
</evidence>
<accession>A0A015K6L8</accession>
<sequence length="157" mass="18637">MNIQGNRNILKNLMENININNLYNLSYNSNMFAARFRNGKRATGRGLMQQIIYQEARRLQMISNHYVIIMATKRIWHRSTRSQRQIFIDSAHEINRINDSNRRRITDLNVNADTLNRISQINIQQVDTTFEKDIYNGVQFDQVDLFLPWEFPESAFP</sequence>
<protein>
    <submittedName>
        <fullName evidence="1">Uncharacterized protein</fullName>
    </submittedName>
</protein>
<name>A0A015K6L8_RHIIW</name>
<organism evidence="1 2">
    <name type="scientific">Rhizophagus irregularis (strain DAOM 197198w)</name>
    <name type="common">Glomus intraradices</name>
    <dbReference type="NCBI Taxonomy" id="1432141"/>
    <lineage>
        <taxon>Eukaryota</taxon>
        <taxon>Fungi</taxon>
        <taxon>Fungi incertae sedis</taxon>
        <taxon>Mucoromycota</taxon>
        <taxon>Glomeromycotina</taxon>
        <taxon>Glomeromycetes</taxon>
        <taxon>Glomerales</taxon>
        <taxon>Glomeraceae</taxon>
        <taxon>Rhizophagus</taxon>
    </lineage>
</organism>
<dbReference type="OrthoDB" id="2347312at2759"/>